<dbReference type="Proteomes" id="UP000002640">
    <property type="component" value="Unassembled WGS sequence"/>
</dbReference>
<keyword evidence="3" id="KW-1185">Reference proteome</keyword>
<dbReference type="EMBL" id="JH159153">
    <property type="protein sequence ID" value="EGZ19590.1"/>
    <property type="molecule type" value="Genomic_DNA"/>
</dbReference>
<feature type="region of interest" description="Disordered" evidence="1">
    <location>
        <begin position="418"/>
        <end position="439"/>
    </location>
</feature>
<protein>
    <submittedName>
        <fullName evidence="2">Uncharacterized protein</fullName>
    </submittedName>
</protein>
<sequence>MKPAKSDTEGHDYSERYQSAKHAILDRLVAPVSSRDVFEGSVPESAQLLLQSFCNRSIGKARDAISREFVRIYQHGYLRRSLDEISALLDALASQEPLDFTAMTQLLQLVLPRLCRLRTGSARSVSKAANRLELMERWTGRRVILCKEEWLTEQCRNVLKDAESSLITLKEKVSNYREVVKNRETKTVVISAWHLHLSEEDIADIKDFMRMVHTPSGIPTVVLVGFSRVTIDIPLRVWANVIIVSPIARINAIDLSAEGSAPARVPSRAGPGEDGKHGRPGLYGGNFVLVFHWTAGGPGQNAGRGVDGVDAVNSVSSFKASAEALARQLTSLEKWEAACNKLPGGIELEKRSKEELPPTDDHVIRAAAEAAVAGVSIAITVVAPEAGAAVGVAGCAFGGKMIHSAFGRNTKTELNLGAPGFFGEPGKKGKDSSRGRSSNTVRGSILHEFDSGGQQVGKATLKVTEEVTSSPCKRSEKVFTPRRRPAPTPNPLLPFDAAKVHYEEVFKQLVDVFPQCDFADIAMP</sequence>
<dbReference type="InParanoid" id="G4Z6M0"/>
<reference evidence="2 3" key="1">
    <citation type="journal article" date="2006" name="Science">
        <title>Phytophthora genome sequences uncover evolutionary origins and mechanisms of pathogenesis.</title>
        <authorList>
            <person name="Tyler B.M."/>
            <person name="Tripathy S."/>
            <person name="Zhang X."/>
            <person name="Dehal P."/>
            <person name="Jiang R.H."/>
            <person name="Aerts A."/>
            <person name="Arredondo F.D."/>
            <person name="Baxter L."/>
            <person name="Bensasson D."/>
            <person name="Beynon J.L."/>
            <person name="Chapman J."/>
            <person name="Damasceno C.M."/>
            <person name="Dorrance A.E."/>
            <person name="Dou D."/>
            <person name="Dickerman A.W."/>
            <person name="Dubchak I.L."/>
            <person name="Garbelotto M."/>
            <person name="Gijzen M."/>
            <person name="Gordon S.G."/>
            <person name="Govers F."/>
            <person name="Grunwald N.J."/>
            <person name="Huang W."/>
            <person name="Ivors K.L."/>
            <person name="Jones R.W."/>
            <person name="Kamoun S."/>
            <person name="Krampis K."/>
            <person name="Lamour K.H."/>
            <person name="Lee M.K."/>
            <person name="McDonald W.H."/>
            <person name="Medina M."/>
            <person name="Meijer H.J."/>
            <person name="Nordberg E.K."/>
            <person name="Maclean D.J."/>
            <person name="Ospina-Giraldo M.D."/>
            <person name="Morris P.F."/>
            <person name="Phuntumart V."/>
            <person name="Putnam N.H."/>
            <person name="Rash S."/>
            <person name="Rose J.K."/>
            <person name="Sakihama Y."/>
            <person name="Salamov A.A."/>
            <person name="Savidor A."/>
            <person name="Scheuring C.F."/>
            <person name="Smith B.M."/>
            <person name="Sobral B.W."/>
            <person name="Terry A."/>
            <person name="Torto-Alalibo T.A."/>
            <person name="Win J."/>
            <person name="Xu Z."/>
            <person name="Zhang H."/>
            <person name="Grigoriev I.V."/>
            <person name="Rokhsar D.S."/>
            <person name="Boore J.L."/>
        </authorList>
    </citation>
    <scope>NUCLEOTIDE SEQUENCE [LARGE SCALE GENOMIC DNA]</scope>
    <source>
        <strain evidence="2 3">P6497</strain>
    </source>
</reference>
<dbReference type="RefSeq" id="XP_009522307.1">
    <property type="nucleotide sequence ID" value="XM_009524012.1"/>
</dbReference>
<accession>G4Z6M0</accession>
<feature type="compositionally biased region" description="Basic and acidic residues" evidence="1">
    <location>
        <begin position="425"/>
        <end position="434"/>
    </location>
</feature>
<name>G4Z6M0_PHYSP</name>
<evidence type="ECO:0000313" key="3">
    <source>
        <dbReference type="Proteomes" id="UP000002640"/>
    </source>
</evidence>
<evidence type="ECO:0000256" key="1">
    <source>
        <dbReference type="SAM" id="MobiDB-lite"/>
    </source>
</evidence>
<dbReference type="GeneID" id="20641581"/>
<dbReference type="KEGG" id="psoj:PHYSODRAFT_298085"/>
<evidence type="ECO:0000313" key="2">
    <source>
        <dbReference type="EMBL" id="EGZ19590.1"/>
    </source>
</evidence>
<organism evidence="2 3">
    <name type="scientific">Phytophthora sojae (strain P6497)</name>
    <name type="common">Soybean stem and root rot agent</name>
    <name type="synonym">Phytophthora megasperma f. sp. glycines</name>
    <dbReference type="NCBI Taxonomy" id="1094619"/>
    <lineage>
        <taxon>Eukaryota</taxon>
        <taxon>Sar</taxon>
        <taxon>Stramenopiles</taxon>
        <taxon>Oomycota</taxon>
        <taxon>Peronosporomycetes</taxon>
        <taxon>Peronosporales</taxon>
        <taxon>Peronosporaceae</taxon>
        <taxon>Phytophthora</taxon>
    </lineage>
</organism>
<proteinExistence type="predicted"/>
<gene>
    <name evidence="2" type="ORF">PHYSODRAFT_298085</name>
</gene>
<dbReference type="AlphaFoldDB" id="G4Z6M0"/>